<gene>
    <name evidence="1" type="ORF">ACFSR3_05140</name>
</gene>
<protein>
    <recommendedName>
        <fullName evidence="3">GLPGLI family protein</fullName>
    </recommendedName>
</protein>
<sequence length="195" mass="22835">MKNIISLFLIFCGVTSFAQKAEYDVINNFLEVELSKMNYDTIFVIEMPLQRSESVKLYEKSFHERLVNNDYRETWVIPEMIDWPINQDEIDLLKKEIKKENEKWTLSDFKNKKIIILPEKTIRGKDFIVSNISAKNYVFNLSRPVLNTQKDFAVFQFYPSLLIGGGSSDLAGLILMKKHNKKWIQIAVIQNAVYN</sequence>
<dbReference type="EMBL" id="JBHUMD010000006">
    <property type="protein sequence ID" value="MFD2601433.1"/>
    <property type="molecule type" value="Genomic_DNA"/>
</dbReference>
<keyword evidence="2" id="KW-1185">Reference proteome</keyword>
<reference evidence="2" key="1">
    <citation type="journal article" date="2019" name="Int. J. Syst. Evol. Microbiol.">
        <title>The Global Catalogue of Microorganisms (GCM) 10K type strain sequencing project: providing services to taxonomists for standard genome sequencing and annotation.</title>
        <authorList>
            <consortium name="The Broad Institute Genomics Platform"/>
            <consortium name="The Broad Institute Genome Sequencing Center for Infectious Disease"/>
            <person name="Wu L."/>
            <person name="Ma J."/>
        </authorList>
    </citation>
    <scope>NUCLEOTIDE SEQUENCE [LARGE SCALE GENOMIC DNA]</scope>
    <source>
        <strain evidence="2">KCTC 42107</strain>
    </source>
</reference>
<evidence type="ECO:0000313" key="2">
    <source>
        <dbReference type="Proteomes" id="UP001597480"/>
    </source>
</evidence>
<dbReference type="RefSeq" id="WP_379820016.1">
    <property type="nucleotide sequence ID" value="NZ_JBHUMD010000006.1"/>
</dbReference>
<dbReference type="Proteomes" id="UP001597480">
    <property type="component" value="Unassembled WGS sequence"/>
</dbReference>
<comment type="caution">
    <text evidence="1">The sequence shown here is derived from an EMBL/GenBank/DDBJ whole genome shotgun (WGS) entry which is preliminary data.</text>
</comment>
<evidence type="ECO:0008006" key="3">
    <source>
        <dbReference type="Google" id="ProtNLM"/>
    </source>
</evidence>
<evidence type="ECO:0000313" key="1">
    <source>
        <dbReference type="EMBL" id="MFD2601433.1"/>
    </source>
</evidence>
<organism evidence="1 2">
    <name type="scientific">Flavobacterium suzhouense</name>
    <dbReference type="NCBI Taxonomy" id="1529638"/>
    <lineage>
        <taxon>Bacteria</taxon>
        <taxon>Pseudomonadati</taxon>
        <taxon>Bacteroidota</taxon>
        <taxon>Flavobacteriia</taxon>
        <taxon>Flavobacteriales</taxon>
        <taxon>Flavobacteriaceae</taxon>
        <taxon>Flavobacterium</taxon>
    </lineage>
</organism>
<accession>A0ABW5NTP9</accession>
<proteinExistence type="predicted"/>
<name>A0ABW5NTP9_9FLAO</name>